<comment type="caution">
    <text evidence="1">The sequence shown here is derived from an EMBL/GenBank/DDBJ whole genome shotgun (WGS) entry which is preliminary data.</text>
</comment>
<reference evidence="1 2" key="1">
    <citation type="submission" date="2014-11" db="EMBL/GenBank/DDBJ databases">
        <title>Draft Genome Sequence of Vibrio piscirenalis strains CECT 8603T and CECT 8604, two marine Gammaproteobacterium isolated from cultured gilthead sea bream (Sparus aurata).</title>
        <authorList>
            <person name="Arahal D.R."/>
            <person name="Rodrigo-Torres L."/>
            <person name="Lucena T."/>
            <person name="Pujalte M.J."/>
        </authorList>
    </citation>
    <scope>NUCLEOTIDE SEQUENCE [LARGE SCALE GENOMIC DNA]</scope>
    <source>
        <strain evidence="1 2">DCR 1-4-2</strain>
    </source>
</reference>
<dbReference type="STRING" id="1461322.OJ16_04230"/>
<sequence length="148" mass="16567">MSNVTQIRALLAELVSTTQSPIYAVCDAIASYLEQNPRQNNLTIGGLRAALNRAPSGDGELIQAAYALTANPFDALEVRYKLYDDSITNVIEELDQHTYMMALNEQRYIDDDGNTLKLEELNSRVFPYFVNRLQVPTNSLSQEVVGHQ</sequence>
<evidence type="ECO:0000313" key="2">
    <source>
        <dbReference type="Proteomes" id="UP000031672"/>
    </source>
</evidence>
<keyword evidence="2" id="KW-1185">Reference proteome</keyword>
<accession>A0A0C2KEG6</accession>
<dbReference type="Proteomes" id="UP000031672">
    <property type="component" value="Unassembled WGS sequence"/>
</dbReference>
<dbReference type="EMBL" id="JTKH01000006">
    <property type="protein sequence ID" value="KII80528.1"/>
    <property type="molecule type" value="Genomic_DNA"/>
</dbReference>
<proteinExistence type="predicted"/>
<name>A0A0C2KEG6_9VIBR</name>
<dbReference type="AlphaFoldDB" id="A0A0C2KEG6"/>
<gene>
    <name evidence="1" type="ORF">OJ16_04230</name>
</gene>
<protein>
    <submittedName>
        <fullName evidence="1">Uncharacterized protein</fullName>
    </submittedName>
</protein>
<accession>A0A0C2JBJ8</accession>
<dbReference type="OrthoDB" id="7061692at2"/>
<organism evidence="1 2">
    <name type="scientific">Vibrio renipiscarius</name>
    <dbReference type="NCBI Taxonomy" id="1461322"/>
    <lineage>
        <taxon>Bacteria</taxon>
        <taxon>Pseudomonadati</taxon>
        <taxon>Pseudomonadota</taxon>
        <taxon>Gammaproteobacteria</taxon>
        <taxon>Vibrionales</taxon>
        <taxon>Vibrionaceae</taxon>
        <taxon>Vibrio</taxon>
    </lineage>
</organism>
<evidence type="ECO:0000313" key="1">
    <source>
        <dbReference type="EMBL" id="KII80528.1"/>
    </source>
</evidence>
<dbReference type="RefSeq" id="WP_040987759.1">
    <property type="nucleotide sequence ID" value="NZ_JTKH01000006.1"/>
</dbReference>